<dbReference type="Proteomes" id="UP000224182">
    <property type="component" value="Unassembled WGS sequence"/>
</dbReference>
<reference evidence="2 3" key="1">
    <citation type="submission" date="2017-06" db="EMBL/GenBank/DDBJ databases">
        <title>Draft genome sequence of Fusobacterium nucleatum subsp. polymorphum KCOM 1271 (=ChDC F305).</title>
        <authorList>
            <person name="Kook J.-K."/>
            <person name="Park S.-N."/>
            <person name="Lim Y.K."/>
            <person name="Roh H."/>
        </authorList>
    </citation>
    <scope>NUCLEOTIDE SEQUENCE [LARGE SCALE GENOMIC DNA]</scope>
    <source>
        <strain evidence="3">KCOM 1271 (ChDC F305)</strain>
    </source>
</reference>
<gene>
    <name evidence="2" type="ORF">CBG54_05935</name>
</gene>
<sequence>MIINEKYLKEFINKEIKKYLNKKGEIKDDLNGKLQKQDCFNETYLVSKFNENYDTFNKEIKIKALNINFDIVETQVLASQSLRRLLTLNQLSDILLKKFFKKEFAFTTAGKILKLIDYKVEDRSLEKINNTKFKKILFEINYNSEKNKNKTLEESLEILSNNIFISNKNIEKQNFNNELNKIKEMNDFDYINKHFQGFQIEINDISYEELKDMFRDFSISFNKNTKLYLKSFIKPNIKYIESKYHFAILKEFITIKFIL</sequence>
<evidence type="ECO:0000313" key="3">
    <source>
        <dbReference type="Proteomes" id="UP000224182"/>
    </source>
</evidence>
<accession>A0A2C6BR59</accession>
<keyword evidence="1" id="KW-0175">Coiled coil</keyword>
<protein>
    <submittedName>
        <fullName evidence="2">Uncharacterized protein</fullName>
    </submittedName>
</protein>
<name>A0A2C6BR59_FUSNP</name>
<comment type="caution">
    <text evidence="2">The sequence shown here is derived from an EMBL/GenBank/DDBJ whole genome shotgun (WGS) entry which is preliminary data.</text>
</comment>
<evidence type="ECO:0000256" key="1">
    <source>
        <dbReference type="SAM" id="Coils"/>
    </source>
</evidence>
<dbReference type="RefSeq" id="WP_098974335.1">
    <property type="nucleotide sequence ID" value="NZ_CP077115.1"/>
</dbReference>
<proteinExistence type="predicted"/>
<feature type="coiled-coil region" evidence="1">
    <location>
        <begin position="142"/>
        <end position="185"/>
    </location>
</feature>
<dbReference type="EMBL" id="NIRN01000001">
    <property type="protein sequence ID" value="PHI06604.1"/>
    <property type="molecule type" value="Genomic_DNA"/>
</dbReference>
<organism evidence="2 3">
    <name type="scientific">Fusobacterium nucleatum subsp. polymorphum</name>
    <name type="common">Fusobacterium polymorphum</name>
    <dbReference type="NCBI Taxonomy" id="76857"/>
    <lineage>
        <taxon>Bacteria</taxon>
        <taxon>Fusobacteriati</taxon>
        <taxon>Fusobacteriota</taxon>
        <taxon>Fusobacteriia</taxon>
        <taxon>Fusobacteriales</taxon>
        <taxon>Fusobacteriaceae</taxon>
        <taxon>Fusobacterium</taxon>
    </lineage>
</organism>
<evidence type="ECO:0000313" key="2">
    <source>
        <dbReference type="EMBL" id="PHI06604.1"/>
    </source>
</evidence>
<dbReference type="AlphaFoldDB" id="A0A2C6BR59"/>